<dbReference type="AlphaFoldDB" id="A0A1I7IAM5"/>
<dbReference type="OrthoDB" id="9806939at2"/>
<dbReference type="FunFam" id="2.40.30.170:FF:000010">
    <property type="entry name" value="Efflux RND transporter periplasmic adaptor subunit"/>
    <property type="match status" value="1"/>
</dbReference>
<evidence type="ECO:0000313" key="8">
    <source>
        <dbReference type="EMBL" id="SFU69924.1"/>
    </source>
</evidence>
<evidence type="ECO:0000256" key="2">
    <source>
        <dbReference type="ARBA" id="ARBA00022448"/>
    </source>
</evidence>
<evidence type="ECO:0000313" key="9">
    <source>
        <dbReference type="Proteomes" id="UP000183656"/>
    </source>
</evidence>
<feature type="domain" description="CusB-like beta-barrel" evidence="5">
    <location>
        <begin position="233"/>
        <end position="308"/>
    </location>
</feature>
<evidence type="ECO:0000256" key="4">
    <source>
        <dbReference type="SAM" id="SignalP"/>
    </source>
</evidence>
<keyword evidence="2" id="KW-0813">Transport</keyword>
<dbReference type="InterPro" id="IPR006143">
    <property type="entry name" value="RND_pump_MFP"/>
</dbReference>
<dbReference type="Pfam" id="PF25975">
    <property type="entry name" value="CzcB_C"/>
    <property type="match status" value="1"/>
</dbReference>
<dbReference type="PANTHER" id="PTHR30097">
    <property type="entry name" value="CATION EFFLUX SYSTEM PROTEIN CUSB"/>
    <property type="match status" value="1"/>
</dbReference>
<evidence type="ECO:0000259" key="7">
    <source>
        <dbReference type="Pfam" id="PF25975"/>
    </source>
</evidence>
<dbReference type="GO" id="GO:0022857">
    <property type="term" value="F:transmembrane transporter activity"/>
    <property type="evidence" value="ECO:0007669"/>
    <property type="project" value="InterPro"/>
</dbReference>
<feature type="domain" description="CzcB-like barrel-sandwich hybrid" evidence="6">
    <location>
        <begin position="85"/>
        <end position="219"/>
    </location>
</feature>
<dbReference type="Pfam" id="PF25954">
    <property type="entry name" value="Beta-barrel_RND_2"/>
    <property type="match status" value="1"/>
</dbReference>
<dbReference type="InterPro" id="IPR058792">
    <property type="entry name" value="Beta-barrel_RND_2"/>
</dbReference>
<accession>A0A1I7IAM5</accession>
<feature type="compositionally biased region" description="Basic and acidic residues" evidence="3">
    <location>
        <begin position="393"/>
        <end position="403"/>
    </location>
</feature>
<name>A0A1I7IAM5_9BURK</name>
<dbReference type="PANTHER" id="PTHR30097:SF16">
    <property type="entry name" value="CATION EFFLUX SYSTEM (CZCB-LIKE)"/>
    <property type="match status" value="1"/>
</dbReference>
<dbReference type="GO" id="GO:0016020">
    <property type="term" value="C:membrane"/>
    <property type="evidence" value="ECO:0007669"/>
    <property type="project" value="InterPro"/>
</dbReference>
<dbReference type="NCBIfam" id="TIGR01730">
    <property type="entry name" value="RND_mfp"/>
    <property type="match status" value="1"/>
</dbReference>
<comment type="similarity">
    <text evidence="1">Belongs to the membrane fusion protein (MFP) (TC 8.A.1) family.</text>
</comment>
<sequence length="403" mass="42262">MSKSTFSLPRSGSALALCAALALPGCQQASAPPAEPEPTPPVLQAGQLHYASNHPQLALLAVTEARPASVLRVELPARLVWNEERTQRIVPAFAGRVAAIRADLGQRVQAGTTLALLASPDFGQAQADAAKAQADQHLAQQALARQRELFTAGIVARKELEQAEADAARAHAESARALARTQLYGGGTGVSQQLALRSGIDGVVVERNLNPGQELRPDQGGPALFVVTDPRSLWVQIDAREGDLDSLRPGDRFTLQVGAYPGETFSGRVTASADAIDPATRTIKVRGVVDNADRRLKAEMLATAHVAENRSGGVVVPAQAVVLAGRTHQVYVQRAPGVFEPRSVTLAHEGPGEAIVASGLAAGEKIVAGNVLLLAQQWQALAQDAAPGTPPARAKDTHKDTQP</sequence>
<reference evidence="8 9" key="1">
    <citation type="submission" date="2016-10" db="EMBL/GenBank/DDBJ databases">
        <authorList>
            <person name="de Groot N.N."/>
        </authorList>
    </citation>
    <scope>NUCLEOTIDE SEQUENCE [LARGE SCALE GENOMIC DNA]</scope>
    <source>
        <strain evidence="8 9">R-24608</strain>
    </source>
</reference>
<dbReference type="SUPFAM" id="SSF111369">
    <property type="entry name" value="HlyD-like secretion proteins"/>
    <property type="match status" value="1"/>
</dbReference>
<dbReference type="InterPro" id="IPR051909">
    <property type="entry name" value="MFP_Cation_Efflux"/>
</dbReference>
<feature type="region of interest" description="Disordered" evidence="3">
    <location>
        <begin position="383"/>
        <end position="403"/>
    </location>
</feature>
<keyword evidence="9" id="KW-1185">Reference proteome</keyword>
<feature type="chain" id="PRO_5010184217" evidence="4">
    <location>
        <begin position="30"/>
        <end position="403"/>
    </location>
</feature>
<feature type="domain" description="CzcB-like C-terminal circularly permuted SH3-like" evidence="7">
    <location>
        <begin position="314"/>
        <end position="371"/>
    </location>
</feature>
<keyword evidence="4" id="KW-0732">Signal</keyword>
<dbReference type="RefSeq" id="WP_054257439.1">
    <property type="nucleotide sequence ID" value="NZ_CYIG01000039.1"/>
</dbReference>
<evidence type="ECO:0000256" key="3">
    <source>
        <dbReference type="SAM" id="MobiDB-lite"/>
    </source>
</evidence>
<dbReference type="Gene3D" id="1.10.287.470">
    <property type="entry name" value="Helix hairpin bin"/>
    <property type="match status" value="1"/>
</dbReference>
<dbReference type="STRING" id="343013.SAMN04489707_101543"/>
<dbReference type="InterPro" id="IPR058649">
    <property type="entry name" value="CzcB_C"/>
</dbReference>
<dbReference type="Gene3D" id="2.40.50.100">
    <property type="match status" value="1"/>
</dbReference>
<gene>
    <name evidence="8" type="ORF">SAMN04489707_101543</name>
</gene>
<proteinExistence type="inferred from homology"/>
<feature type="signal peptide" evidence="4">
    <location>
        <begin position="1"/>
        <end position="29"/>
    </location>
</feature>
<dbReference type="Proteomes" id="UP000183656">
    <property type="component" value="Unassembled WGS sequence"/>
</dbReference>
<protein>
    <submittedName>
        <fullName evidence="8">Membrane fusion protein, cobalt-zinc-cadmium efflux system</fullName>
    </submittedName>
</protein>
<dbReference type="EMBL" id="FPBX01000015">
    <property type="protein sequence ID" value="SFU69924.1"/>
    <property type="molecule type" value="Genomic_DNA"/>
</dbReference>
<dbReference type="Gene3D" id="2.40.30.170">
    <property type="match status" value="1"/>
</dbReference>
<dbReference type="InterPro" id="IPR058647">
    <property type="entry name" value="BSH_CzcB-like"/>
</dbReference>
<evidence type="ECO:0000259" key="5">
    <source>
        <dbReference type="Pfam" id="PF25954"/>
    </source>
</evidence>
<evidence type="ECO:0000259" key="6">
    <source>
        <dbReference type="Pfam" id="PF25973"/>
    </source>
</evidence>
<dbReference type="Gene3D" id="2.40.420.20">
    <property type="match status" value="1"/>
</dbReference>
<dbReference type="Pfam" id="PF25973">
    <property type="entry name" value="BSH_CzcB"/>
    <property type="match status" value="1"/>
</dbReference>
<organism evidence="8 9">
    <name type="scientific">Paenacidovorax caeni</name>
    <dbReference type="NCBI Taxonomy" id="343013"/>
    <lineage>
        <taxon>Bacteria</taxon>
        <taxon>Pseudomonadati</taxon>
        <taxon>Pseudomonadota</taxon>
        <taxon>Betaproteobacteria</taxon>
        <taxon>Burkholderiales</taxon>
        <taxon>Comamonadaceae</taxon>
        <taxon>Paenacidovorax</taxon>
    </lineage>
</organism>
<evidence type="ECO:0000256" key="1">
    <source>
        <dbReference type="ARBA" id="ARBA00009477"/>
    </source>
</evidence>